<keyword evidence="3" id="KW-1185">Reference proteome</keyword>
<accession>A0ABU3BLQ7</accession>
<dbReference type="InterPro" id="IPR007419">
    <property type="entry name" value="BFD-like_2Fe2S-bd_dom"/>
</dbReference>
<dbReference type="Pfam" id="PF04324">
    <property type="entry name" value="Fer2_BFD"/>
    <property type="match status" value="1"/>
</dbReference>
<dbReference type="Gene3D" id="1.10.10.1100">
    <property type="entry name" value="BFD-like [2Fe-2S]-binding domain"/>
    <property type="match status" value="1"/>
</dbReference>
<comment type="caution">
    <text evidence="2">The sequence shown here is derived from an EMBL/GenBank/DDBJ whole genome shotgun (WGS) entry which is preliminary data.</text>
</comment>
<name>A0ABU3BLQ7_9BACT</name>
<protein>
    <submittedName>
        <fullName evidence="2">(2Fe-2S)-binding protein</fullName>
    </submittedName>
</protein>
<evidence type="ECO:0000313" key="3">
    <source>
        <dbReference type="Proteomes" id="UP001267426"/>
    </source>
</evidence>
<evidence type="ECO:0000313" key="2">
    <source>
        <dbReference type="EMBL" id="MDT0630227.1"/>
    </source>
</evidence>
<dbReference type="EMBL" id="JAVRHT010000001">
    <property type="protein sequence ID" value="MDT0630227.1"/>
    <property type="molecule type" value="Genomic_DNA"/>
</dbReference>
<dbReference type="RefSeq" id="WP_311661198.1">
    <property type="nucleotide sequence ID" value="NZ_JAVRHT010000001.1"/>
</dbReference>
<reference evidence="2 3" key="1">
    <citation type="submission" date="2023-09" db="EMBL/GenBank/DDBJ databases">
        <authorList>
            <person name="Rey-Velasco X."/>
        </authorList>
    </citation>
    <scope>NUCLEOTIDE SEQUENCE [LARGE SCALE GENOMIC DNA]</scope>
    <source>
        <strain evidence="2 3">F394</strain>
    </source>
</reference>
<organism evidence="2 3">
    <name type="scientific">Rubrivirga litoralis</name>
    <dbReference type="NCBI Taxonomy" id="3075598"/>
    <lineage>
        <taxon>Bacteria</taxon>
        <taxon>Pseudomonadati</taxon>
        <taxon>Rhodothermota</taxon>
        <taxon>Rhodothermia</taxon>
        <taxon>Rhodothermales</taxon>
        <taxon>Rubricoccaceae</taxon>
        <taxon>Rubrivirga</taxon>
    </lineage>
</organism>
<evidence type="ECO:0000259" key="1">
    <source>
        <dbReference type="Pfam" id="PF04324"/>
    </source>
</evidence>
<dbReference type="InterPro" id="IPR041854">
    <property type="entry name" value="BFD-like_2Fe2S-bd_dom_sf"/>
</dbReference>
<gene>
    <name evidence="2" type="ORF">RM540_00565</name>
</gene>
<proteinExistence type="predicted"/>
<sequence>MEIDRCLCFGVPFAHLADVASETGAATVAGLQEHARFGQKCGLCHPYVRRMLRTGQTVFHEVVTDEDEPEAGAS</sequence>
<feature type="domain" description="BFD-like [2Fe-2S]-binding" evidence="1">
    <location>
        <begin position="6"/>
        <end position="53"/>
    </location>
</feature>
<dbReference type="Proteomes" id="UP001267426">
    <property type="component" value="Unassembled WGS sequence"/>
</dbReference>